<dbReference type="EMBL" id="CP022098">
    <property type="protein sequence ID" value="ATB35903.1"/>
    <property type="molecule type" value="Genomic_DNA"/>
</dbReference>
<dbReference type="SUPFAM" id="SSF51735">
    <property type="entry name" value="NAD(P)-binding Rossmann-fold domains"/>
    <property type="match status" value="1"/>
</dbReference>
<dbReference type="KEGG" id="cfus:CYFUS_001317"/>
<dbReference type="AlphaFoldDB" id="A0A250IX95"/>
<dbReference type="Proteomes" id="UP000217257">
    <property type="component" value="Chromosome"/>
</dbReference>
<evidence type="ECO:0000313" key="3">
    <source>
        <dbReference type="Proteomes" id="UP000217257"/>
    </source>
</evidence>
<evidence type="ECO:0000259" key="1">
    <source>
        <dbReference type="Pfam" id="PF05368"/>
    </source>
</evidence>
<reference evidence="2 3" key="1">
    <citation type="submission" date="2017-06" db="EMBL/GenBank/DDBJ databases">
        <title>Sequencing and comparative analysis of myxobacterial genomes.</title>
        <authorList>
            <person name="Rupp O."/>
            <person name="Goesmann A."/>
            <person name="Sogaard-Andersen L."/>
        </authorList>
    </citation>
    <scope>NUCLEOTIDE SEQUENCE [LARGE SCALE GENOMIC DNA]</scope>
    <source>
        <strain evidence="2 3">DSM 52655</strain>
    </source>
</reference>
<feature type="domain" description="NmrA-like" evidence="1">
    <location>
        <begin position="7"/>
        <end position="121"/>
    </location>
</feature>
<name>A0A250IX95_9BACT</name>
<dbReference type="InterPro" id="IPR036291">
    <property type="entry name" value="NAD(P)-bd_dom_sf"/>
</dbReference>
<proteinExistence type="predicted"/>
<protein>
    <recommendedName>
        <fullName evidence="1">NmrA-like domain-containing protein</fullName>
    </recommendedName>
</protein>
<dbReference type="InterPro" id="IPR051604">
    <property type="entry name" value="Ergot_Alk_Oxidoreductase"/>
</dbReference>
<dbReference type="Pfam" id="PF05368">
    <property type="entry name" value="NmrA"/>
    <property type="match status" value="1"/>
</dbReference>
<dbReference type="Gene3D" id="3.40.50.720">
    <property type="entry name" value="NAD(P)-binding Rossmann-like Domain"/>
    <property type="match status" value="1"/>
</dbReference>
<dbReference type="PANTHER" id="PTHR43162:SF1">
    <property type="entry name" value="PRESTALK A DIFFERENTIATION PROTEIN A"/>
    <property type="match status" value="1"/>
</dbReference>
<dbReference type="InterPro" id="IPR008030">
    <property type="entry name" value="NmrA-like"/>
</dbReference>
<organism evidence="2 3">
    <name type="scientific">Cystobacter fuscus</name>
    <dbReference type="NCBI Taxonomy" id="43"/>
    <lineage>
        <taxon>Bacteria</taxon>
        <taxon>Pseudomonadati</taxon>
        <taxon>Myxococcota</taxon>
        <taxon>Myxococcia</taxon>
        <taxon>Myxococcales</taxon>
        <taxon>Cystobacterineae</taxon>
        <taxon>Archangiaceae</taxon>
        <taxon>Cystobacter</taxon>
    </lineage>
</organism>
<gene>
    <name evidence="2" type="ORF">CYFUS_001317</name>
</gene>
<evidence type="ECO:0000313" key="2">
    <source>
        <dbReference type="EMBL" id="ATB35903.1"/>
    </source>
</evidence>
<dbReference type="PANTHER" id="PTHR43162">
    <property type="match status" value="1"/>
</dbReference>
<sequence>METNRSKVRVLVLGASGQVGKKVVADLEQAADVSVRISSRRPAEVERLRSQGKDAVYLDLDKPGTFGAALAGVDRLFLLTGYTVAMLAQSKTLIDAAAKAGVRHIVHLGVFAEWDCTDPHFLERWAAEHRDELAAAARP</sequence>
<accession>A0A250IX95</accession>